<feature type="domain" description="MaoC-like" evidence="2">
    <location>
        <begin position="22"/>
        <end position="119"/>
    </location>
</feature>
<dbReference type="KEGG" id="aser:Asera_24690"/>
<dbReference type="InterPro" id="IPR029069">
    <property type="entry name" value="HotDog_dom_sf"/>
</dbReference>
<accession>A0A810L1R5</accession>
<evidence type="ECO:0000313" key="4">
    <source>
        <dbReference type="Proteomes" id="UP000680750"/>
    </source>
</evidence>
<dbReference type="Proteomes" id="UP000680750">
    <property type="component" value="Chromosome"/>
</dbReference>
<name>A0A810L1R5_9ACTN</name>
<comment type="similarity">
    <text evidence="1">Belongs to the enoyl-CoA hydratase/isomerase family.</text>
</comment>
<proteinExistence type="inferred from homology"/>
<dbReference type="InterPro" id="IPR002539">
    <property type="entry name" value="MaoC-like_dom"/>
</dbReference>
<gene>
    <name evidence="3" type="ORF">Asera_24690</name>
</gene>
<dbReference type="Gene3D" id="3.10.129.10">
    <property type="entry name" value="Hotdog Thioesterase"/>
    <property type="match status" value="1"/>
</dbReference>
<dbReference type="AlphaFoldDB" id="A0A810L1R5"/>
<evidence type="ECO:0000256" key="1">
    <source>
        <dbReference type="ARBA" id="ARBA00005254"/>
    </source>
</evidence>
<dbReference type="OrthoDB" id="9797938at2"/>
<organism evidence="3 4">
    <name type="scientific">Actinocatenispora sera</name>
    <dbReference type="NCBI Taxonomy" id="390989"/>
    <lineage>
        <taxon>Bacteria</taxon>
        <taxon>Bacillati</taxon>
        <taxon>Actinomycetota</taxon>
        <taxon>Actinomycetes</taxon>
        <taxon>Micromonosporales</taxon>
        <taxon>Micromonosporaceae</taxon>
        <taxon>Actinocatenispora</taxon>
    </lineage>
</organism>
<reference evidence="3" key="1">
    <citation type="submission" date="2020-08" db="EMBL/GenBank/DDBJ databases">
        <title>Whole genome shotgun sequence of Actinocatenispora sera NBRC 101916.</title>
        <authorList>
            <person name="Komaki H."/>
            <person name="Tamura T."/>
        </authorList>
    </citation>
    <scope>NUCLEOTIDE SEQUENCE</scope>
    <source>
        <strain evidence="3">NBRC 101916</strain>
    </source>
</reference>
<dbReference type="Pfam" id="PF01575">
    <property type="entry name" value="MaoC_dehydratas"/>
    <property type="match status" value="1"/>
</dbReference>
<sequence length="162" mass="17668">MAAPRSGTGEVPQWFYEDLVPGRSFDLGETVVDGAEMLAFAQRFDPQWYHVDEKLAADSEYGGLIASGWFTASLFMRGYVDRVLSRAAAAASPGLEELRWKAPVRAGDTLTGELHVLDRAPSATRPGLGTVQLAGSLSRRGADGDVPVLQLRFRGWFARRPT</sequence>
<evidence type="ECO:0000313" key="3">
    <source>
        <dbReference type="EMBL" id="BCJ28361.1"/>
    </source>
</evidence>
<dbReference type="RefSeq" id="WP_157034769.1">
    <property type="nucleotide sequence ID" value="NZ_AP023354.1"/>
</dbReference>
<protein>
    <recommendedName>
        <fullName evidence="2">MaoC-like domain-containing protein</fullName>
    </recommendedName>
</protein>
<dbReference type="SUPFAM" id="SSF54637">
    <property type="entry name" value="Thioesterase/thiol ester dehydrase-isomerase"/>
    <property type="match status" value="1"/>
</dbReference>
<dbReference type="EMBL" id="AP023354">
    <property type="protein sequence ID" value="BCJ28361.1"/>
    <property type="molecule type" value="Genomic_DNA"/>
</dbReference>
<evidence type="ECO:0000259" key="2">
    <source>
        <dbReference type="Pfam" id="PF01575"/>
    </source>
</evidence>
<keyword evidence="4" id="KW-1185">Reference proteome</keyword>